<evidence type="ECO:0000256" key="1">
    <source>
        <dbReference type="SAM" id="MobiDB-lite"/>
    </source>
</evidence>
<feature type="compositionally biased region" description="Gly residues" evidence="1">
    <location>
        <begin position="360"/>
        <end position="373"/>
    </location>
</feature>
<accession>A0A1D1Y4W8</accession>
<feature type="region of interest" description="Disordered" evidence="1">
    <location>
        <begin position="186"/>
        <end position="205"/>
    </location>
</feature>
<evidence type="ECO:0000313" key="2">
    <source>
        <dbReference type="EMBL" id="JAT49685.1"/>
    </source>
</evidence>
<name>A0A1D1Y4W8_9ARAE</name>
<gene>
    <name evidence="2" type="primary">At1g48120_21</name>
    <name evidence="2" type="ORF">g.128676</name>
</gene>
<feature type="non-terminal residue" evidence="2">
    <location>
        <position position="1"/>
    </location>
</feature>
<sequence>IVSQQTIYQQLDHIRRGLNETRDSEIIWRPYRDESMAGQPWVAEGQHLFRCDLYLHALNIVEPLYVSLVMRTLGLHQSNLDFSELEKKPRRSVRYSGFTEIDWADQYDDEFTIWVEGGSAVVEVESTDEIYLYNFHRHYADQLRHRGSSQTARSDREEDLQARLDAANLEVQLLRGVNAELREELQRARSDQGASTSRAVEADPAELQSLRERLQGALARAQTAESDVQDRITELKTSLDTLRSERDRQTEAATRAAARISELERQLEEARASSGSGNQRLTARLELLEADRAIDRAEIARLRTREFELGVEMGGWRRQAEYLDGRDRERSQRSHTSRSHRTSYVSRPSPRVERVEEGSGEGGGEGGVAPGPA</sequence>
<feature type="region of interest" description="Disordered" evidence="1">
    <location>
        <begin position="324"/>
        <end position="373"/>
    </location>
</feature>
<dbReference type="EMBL" id="GDJX01018251">
    <property type="protein sequence ID" value="JAT49685.1"/>
    <property type="molecule type" value="Transcribed_RNA"/>
</dbReference>
<proteinExistence type="predicted"/>
<organism evidence="2">
    <name type="scientific">Anthurium amnicola</name>
    <dbReference type="NCBI Taxonomy" id="1678845"/>
    <lineage>
        <taxon>Eukaryota</taxon>
        <taxon>Viridiplantae</taxon>
        <taxon>Streptophyta</taxon>
        <taxon>Embryophyta</taxon>
        <taxon>Tracheophyta</taxon>
        <taxon>Spermatophyta</taxon>
        <taxon>Magnoliopsida</taxon>
        <taxon>Liliopsida</taxon>
        <taxon>Araceae</taxon>
        <taxon>Pothoideae</taxon>
        <taxon>Potheae</taxon>
        <taxon>Anthurium</taxon>
    </lineage>
</organism>
<reference evidence="2" key="1">
    <citation type="submission" date="2015-07" db="EMBL/GenBank/DDBJ databases">
        <title>Transcriptome Assembly of Anthurium amnicola.</title>
        <authorList>
            <person name="Suzuki J."/>
        </authorList>
    </citation>
    <scope>NUCLEOTIDE SEQUENCE</scope>
</reference>
<dbReference type="AlphaFoldDB" id="A0A1D1Y4W8"/>
<protein>
    <submittedName>
        <fullName evidence="2">Serine/threonine-protein phosphatase 7 long form</fullName>
    </submittedName>
</protein>